<organism evidence="1 2">
    <name type="scientific">Dovyalis caffra</name>
    <dbReference type="NCBI Taxonomy" id="77055"/>
    <lineage>
        <taxon>Eukaryota</taxon>
        <taxon>Viridiplantae</taxon>
        <taxon>Streptophyta</taxon>
        <taxon>Embryophyta</taxon>
        <taxon>Tracheophyta</taxon>
        <taxon>Spermatophyta</taxon>
        <taxon>Magnoliopsida</taxon>
        <taxon>eudicotyledons</taxon>
        <taxon>Gunneridae</taxon>
        <taxon>Pentapetalae</taxon>
        <taxon>rosids</taxon>
        <taxon>fabids</taxon>
        <taxon>Malpighiales</taxon>
        <taxon>Salicaceae</taxon>
        <taxon>Flacourtieae</taxon>
        <taxon>Dovyalis</taxon>
    </lineage>
</organism>
<accession>A0AAV1QSZ3</accession>
<evidence type="ECO:0000313" key="2">
    <source>
        <dbReference type="Proteomes" id="UP001314170"/>
    </source>
</evidence>
<protein>
    <submittedName>
        <fullName evidence="1">Uncharacterized protein</fullName>
    </submittedName>
</protein>
<name>A0AAV1QSZ3_9ROSI</name>
<gene>
    <name evidence="1" type="ORF">DCAF_LOCUS1555</name>
</gene>
<evidence type="ECO:0000313" key="1">
    <source>
        <dbReference type="EMBL" id="CAK7323925.1"/>
    </source>
</evidence>
<dbReference type="EMBL" id="CAWUPB010000209">
    <property type="protein sequence ID" value="CAK7323925.1"/>
    <property type="molecule type" value="Genomic_DNA"/>
</dbReference>
<dbReference type="AlphaFoldDB" id="A0AAV1QSZ3"/>
<keyword evidence="2" id="KW-1185">Reference proteome</keyword>
<dbReference type="Proteomes" id="UP001314170">
    <property type="component" value="Unassembled WGS sequence"/>
</dbReference>
<reference evidence="1 2" key="1">
    <citation type="submission" date="2024-01" db="EMBL/GenBank/DDBJ databases">
        <authorList>
            <person name="Waweru B."/>
        </authorList>
    </citation>
    <scope>NUCLEOTIDE SEQUENCE [LARGE SCALE GENOMIC DNA]</scope>
</reference>
<sequence>MGPRMSASVAVVGPNVGIGFLSKKRGTLMSGSCVGAKVRGTGFTQRPIRCPFGNMLLNSCGSHGKRWLRFGSVCHDDHVVSLNDWSSLLSNFKSHILMVEKFPKIFSSERVMRGLGSSNVLIFKLQKLRRPKRLQEQPK</sequence>
<comment type="caution">
    <text evidence="1">The sequence shown here is derived from an EMBL/GenBank/DDBJ whole genome shotgun (WGS) entry which is preliminary data.</text>
</comment>
<proteinExistence type="predicted"/>